<dbReference type="InterPro" id="IPR029043">
    <property type="entry name" value="GcvT/YgfZ_C"/>
</dbReference>
<organism evidence="8 9">
    <name type="scientific">Albimonas donghaensis</name>
    <dbReference type="NCBI Taxonomy" id="356660"/>
    <lineage>
        <taxon>Bacteria</taxon>
        <taxon>Pseudomonadati</taxon>
        <taxon>Pseudomonadota</taxon>
        <taxon>Alphaproteobacteria</taxon>
        <taxon>Rhodobacterales</taxon>
        <taxon>Paracoccaceae</taxon>
        <taxon>Albimonas</taxon>
    </lineage>
</organism>
<dbReference type="Pfam" id="PF00890">
    <property type="entry name" value="FAD_binding_2"/>
    <property type="match status" value="1"/>
</dbReference>
<keyword evidence="3" id="KW-0560">Oxidoreductase</keyword>
<dbReference type="EMBL" id="FNMZ01000002">
    <property type="protein sequence ID" value="SDW79943.1"/>
    <property type="molecule type" value="Genomic_DNA"/>
</dbReference>
<accession>A0A1H2WGY6</accession>
<dbReference type="GO" id="GO:0016491">
    <property type="term" value="F:oxidoreductase activity"/>
    <property type="evidence" value="ECO:0007669"/>
    <property type="project" value="UniProtKB-KW"/>
</dbReference>
<dbReference type="InterPro" id="IPR003953">
    <property type="entry name" value="FAD-dep_OxRdtase_2_FAD-bd"/>
</dbReference>
<name>A0A1H2WGY6_9RHOB</name>
<feature type="domain" description="FAD-dependent oxidoreductase 2 FAD-binding" evidence="5">
    <location>
        <begin position="168"/>
        <end position="205"/>
    </location>
</feature>
<feature type="region of interest" description="Disordered" evidence="4">
    <location>
        <begin position="973"/>
        <end position="1011"/>
    </location>
</feature>
<keyword evidence="2" id="KW-0285">Flavoprotein</keyword>
<sequence length="1011" mass="105061">MTGFRLRGRAETPLSFRWNGTAMTGQAGDTLSAALMANGVRLVGRSFKYHRPRGIMAAGEEEAGALATVGEGGRRTPNLKASVVELEAGLVAASQNHWPSLGFDLGQANDLMGRFLTAGFYYKTFMGPVAGTRVWMGFEHLIRRAAGLGAVTTAPDPDLYEQVHDHCDLLVAGAGPAGLSAALEAAEQGADVILAEQDFAIGGALLSDPDGAATLAPLANAVAAHDGIRVLTRAQVFGLYDHGVAGVVERLPAGGPVRERLRLVRSGGIIAATGAIERPLVFGDNDRPGVMGAAAAGTYAVRHGVAPGRRIVVATTNDSAYAPAAALATAGLDVTLLDLRERAPEAACAVATEAGVTVRPGMAPIRALSGGFSGGVTGLLCGRHRGAGRALPEEKLAADIVAVSGGWSPALHLTSHARARPVWSDDLLCFLPGEGEVIACGSAAGVWETEACLASGRAAGRRAAIALRVTRRRPLKDAEPGGWETPPLPVWEIHARGRSDRKFVDLMHDVTAADIRQAKAEGFEAPEHMKRYTTLGMATDQGKAGGVSGLAIMAEALGEAGPGALGTTTFRPPYAPVSMGVFAGEITGETWAPARPTPFHARAEAAGAVFVDAGHWRRPWYFPAAAEDLRAASMREAALVRASVGVCDISTLGKFMVQGPDAAAFLDAMFSNLVSTLPVGKARYGFLLREDGIVFDDGTIWRLSETAFLVTTTTGHAEAAEAHFARWKARLGPFRAAVTPVTEAWCALAVAGPRARAALGRATEDDVSDAALPFLGVREMVVAGVPARVARISFSGELAFEVHVRPDDAPALWDALAAAARAEGGGLYGLEALDILRVEKGFLTGREIDGRATLADLGMAGMASKKKPFLGRALMGREALADPARPRLVGLVPAEAGAQVRAGALLHRLGEETGRGVGWIASVADSPAIGARIALGFAEGGVEALEGRTLMAHDPTAGTVTKMKVRAACFVDPKGSRMKGDPKGSRMKGDPEGARMEGEPKGSRGKGEGAA</sequence>
<dbReference type="STRING" id="356660.SAMN05444336_102382"/>
<dbReference type="SUPFAM" id="SSF51905">
    <property type="entry name" value="FAD/NAD(P)-binding domain"/>
    <property type="match status" value="1"/>
</dbReference>
<dbReference type="Gene3D" id="3.30.1360.120">
    <property type="entry name" value="Probable tRNA modification gtpase trme, domain 1"/>
    <property type="match status" value="1"/>
</dbReference>
<feature type="domain" description="GCVT N-terminal" evidence="6">
    <location>
        <begin position="599"/>
        <end position="867"/>
    </location>
</feature>
<dbReference type="Gene3D" id="3.50.50.60">
    <property type="entry name" value="FAD/NAD(P)-binding domain"/>
    <property type="match status" value="1"/>
</dbReference>
<dbReference type="SUPFAM" id="SSF101790">
    <property type="entry name" value="Aminomethyltransferase beta-barrel domain"/>
    <property type="match status" value="1"/>
</dbReference>
<dbReference type="InterPro" id="IPR028896">
    <property type="entry name" value="GcvT/YgfZ/DmdA"/>
</dbReference>
<evidence type="ECO:0000256" key="3">
    <source>
        <dbReference type="ARBA" id="ARBA00023002"/>
    </source>
</evidence>
<dbReference type="PANTHER" id="PTHR43757">
    <property type="entry name" value="AMINOMETHYLTRANSFERASE"/>
    <property type="match status" value="1"/>
</dbReference>
<dbReference type="Proteomes" id="UP000199118">
    <property type="component" value="Unassembled WGS sequence"/>
</dbReference>
<evidence type="ECO:0000259" key="5">
    <source>
        <dbReference type="Pfam" id="PF00890"/>
    </source>
</evidence>
<keyword evidence="9" id="KW-1185">Reference proteome</keyword>
<dbReference type="RefSeq" id="WP_092680638.1">
    <property type="nucleotide sequence ID" value="NZ_FNMZ01000002.1"/>
</dbReference>
<dbReference type="SUPFAM" id="SSF103025">
    <property type="entry name" value="Folate-binding domain"/>
    <property type="match status" value="1"/>
</dbReference>
<evidence type="ECO:0000256" key="2">
    <source>
        <dbReference type="ARBA" id="ARBA00022630"/>
    </source>
</evidence>
<evidence type="ECO:0000256" key="4">
    <source>
        <dbReference type="SAM" id="MobiDB-lite"/>
    </source>
</evidence>
<feature type="domain" description="SoxA A3" evidence="7">
    <location>
        <begin position="500"/>
        <end position="584"/>
    </location>
</feature>
<dbReference type="InterPro" id="IPR042204">
    <property type="entry name" value="2Fe-2S-bd_N"/>
</dbReference>
<dbReference type="PANTHER" id="PTHR43757:SF2">
    <property type="entry name" value="AMINOMETHYLTRANSFERASE, MITOCHONDRIAL"/>
    <property type="match status" value="1"/>
</dbReference>
<dbReference type="Pfam" id="PF17806">
    <property type="entry name" value="SO_alpha_A3"/>
    <property type="match status" value="1"/>
</dbReference>
<evidence type="ECO:0000256" key="1">
    <source>
        <dbReference type="ARBA" id="ARBA00008609"/>
    </source>
</evidence>
<dbReference type="InterPro" id="IPR036188">
    <property type="entry name" value="FAD/NAD-bd_sf"/>
</dbReference>
<reference evidence="8 9" key="1">
    <citation type="submission" date="2016-10" db="EMBL/GenBank/DDBJ databases">
        <authorList>
            <person name="de Groot N.N."/>
        </authorList>
    </citation>
    <scope>NUCLEOTIDE SEQUENCE [LARGE SCALE GENOMIC DNA]</scope>
    <source>
        <strain evidence="8 9">DSM 17890</strain>
    </source>
</reference>
<proteinExistence type="inferred from homology"/>
<evidence type="ECO:0000313" key="9">
    <source>
        <dbReference type="Proteomes" id="UP000199118"/>
    </source>
</evidence>
<dbReference type="InterPro" id="IPR027266">
    <property type="entry name" value="TrmE/GcvT-like"/>
</dbReference>
<protein>
    <submittedName>
        <fullName evidence="8">Sarcosine oxidase subunit alpha</fullName>
    </submittedName>
</protein>
<dbReference type="Gene3D" id="3.10.20.440">
    <property type="entry name" value="2Fe-2S iron-sulphur cluster binding domain, sarcosine oxidase, alpha subunit, N-terminal domain"/>
    <property type="match status" value="1"/>
</dbReference>
<dbReference type="PRINTS" id="PR00469">
    <property type="entry name" value="PNDRDTASEII"/>
</dbReference>
<dbReference type="OrthoDB" id="5287468at2"/>
<dbReference type="InterPro" id="IPR006222">
    <property type="entry name" value="GCVT_N"/>
</dbReference>
<dbReference type="PRINTS" id="PR00368">
    <property type="entry name" value="FADPNR"/>
</dbReference>
<dbReference type="AlphaFoldDB" id="A0A1H2WGY6"/>
<evidence type="ECO:0000313" key="8">
    <source>
        <dbReference type="EMBL" id="SDW79943.1"/>
    </source>
</evidence>
<gene>
    <name evidence="8" type="ORF">SAMN05444336_102382</name>
</gene>
<comment type="similarity">
    <text evidence="1">Belongs to the GcvT family.</text>
</comment>
<dbReference type="Pfam" id="PF01571">
    <property type="entry name" value="GCV_T"/>
    <property type="match status" value="1"/>
</dbReference>
<feature type="compositionally biased region" description="Basic and acidic residues" evidence="4">
    <location>
        <begin position="974"/>
        <end position="1011"/>
    </location>
</feature>
<evidence type="ECO:0000259" key="7">
    <source>
        <dbReference type="Pfam" id="PF17806"/>
    </source>
</evidence>
<dbReference type="InterPro" id="IPR041117">
    <property type="entry name" value="SoxA_A3"/>
</dbReference>
<dbReference type="Pfam" id="PF13510">
    <property type="entry name" value="Fer2_4"/>
    <property type="match status" value="1"/>
</dbReference>
<evidence type="ECO:0000259" key="6">
    <source>
        <dbReference type="Pfam" id="PF01571"/>
    </source>
</evidence>